<dbReference type="InterPro" id="IPR009061">
    <property type="entry name" value="DNA-bd_dom_put_sf"/>
</dbReference>
<dbReference type="EMBL" id="PYGE01000010">
    <property type="protein sequence ID" value="PSL02501.1"/>
    <property type="molecule type" value="Genomic_DNA"/>
</dbReference>
<accession>A0A2P8DZ66</accession>
<gene>
    <name evidence="1" type="ORF">CLV30_110155</name>
</gene>
<reference evidence="1 2" key="1">
    <citation type="submission" date="2018-03" db="EMBL/GenBank/DDBJ databases">
        <title>Genomic Encyclopedia of Archaeal and Bacterial Type Strains, Phase II (KMG-II): from individual species to whole genera.</title>
        <authorList>
            <person name="Goeker M."/>
        </authorList>
    </citation>
    <scope>NUCLEOTIDE SEQUENCE [LARGE SCALE GENOMIC DNA]</scope>
    <source>
        <strain evidence="1 2">DSM 45211</strain>
    </source>
</reference>
<name>A0A2P8DZ66_9ACTN</name>
<evidence type="ECO:0000313" key="1">
    <source>
        <dbReference type="EMBL" id="PSL02501.1"/>
    </source>
</evidence>
<dbReference type="GO" id="GO:0003677">
    <property type="term" value="F:DNA binding"/>
    <property type="evidence" value="ECO:0007669"/>
    <property type="project" value="InterPro"/>
</dbReference>
<sequence>MAVDSDALTAFVAGLEPAEGVELASTLRVGINALQAARTRNGARYDPTPARTVLAAVSDAGSGQRWPLSGRHGQQWASVAEMAGRTGVPGRTLRRWAASGRIRAERIGRTWWLYVPDVEKEIQK</sequence>
<protein>
    <submittedName>
        <fullName evidence="1">Excisionase family DNA binding protein</fullName>
    </submittedName>
</protein>
<dbReference type="Proteomes" id="UP000243528">
    <property type="component" value="Unassembled WGS sequence"/>
</dbReference>
<proteinExistence type="predicted"/>
<organism evidence="1 2">
    <name type="scientific">Haloactinopolyspora alba</name>
    <dbReference type="NCBI Taxonomy" id="648780"/>
    <lineage>
        <taxon>Bacteria</taxon>
        <taxon>Bacillati</taxon>
        <taxon>Actinomycetota</taxon>
        <taxon>Actinomycetes</taxon>
        <taxon>Jiangellales</taxon>
        <taxon>Jiangellaceae</taxon>
        <taxon>Haloactinopolyspora</taxon>
    </lineage>
</organism>
<comment type="caution">
    <text evidence="1">The sequence shown here is derived from an EMBL/GenBank/DDBJ whole genome shotgun (WGS) entry which is preliminary data.</text>
</comment>
<dbReference type="SUPFAM" id="SSF46955">
    <property type="entry name" value="Putative DNA-binding domain"/>
    <property type="match status" value="1"/>
</dbReference>
<dbReference type="NCBIfam" id="TIGR01764">
    <property type="entry name" value="excise"/>
    <property type="match status" value="1"/>
</dbReference>
<dbReference type="AlphaFoldDB" id="A0A2P8DZ66"/>
<keyword evidence="2" id="KW-1185">Reference proteome</keyword>
<dbReference type="OrthoDB" id="4870800at2"/>
<evidence type="ECO:0000313" key="2">
    <source>
        <dbReference type="Proteomes" id="UP000243528"/>
    </source>
</evidence>
<dbReference type="RefSeq" id="WP_106538011.1">
    <property type="nucleotide sequence ID" value="NZ_PYGE01000010.1"/>
</dbReference>
<dbReference type="InterPro" id="IPR010093">
    <property type="entry name" value="SinI_DNA-bd"/>
</dbReference>